<evidence type="ECO:0000259" key="1">
    <source>
        <dbReference type="Pfam" id="PF26116"/>
    </source>
</evidence>
<dbReference type="Proteomes" id="UP000299102">
    <property type="component" value="Unassembled WGS sequence"/>
</dbReference>
<dbReference type="Pfam" id="PF26116">
    <property type="entry name" value="FAM13A"/>
    <property type="match status" value="1"/>
</dbReference>
<proteinExistence type="predicted"/>
<feature type="domain" description="FAM13A-like" evidence="1">
    <location>
        <begin position="85"/>
        <end position="136"/>
    </location>
</feature>
<evidence type="ECO:0000313" key="3">
    <source>
        <dbReference type="Proteomes" id="UP000299102"/>
    </source>
</evidence>
<dbReference type="AlphaFoldDB" id="A0A4C2AA01"/>
<gene>
    <name evidence="2" type="ORF">EVAR_79973_1</name>
</gene>
<name>A0A4C2AA01_EUMVA</name>
<dbReference type="OrthoDB" id="185175at2759"/>
<organism evidence="2 3">
    <name type="scientific">Eumeta variegata</name>
    <name type="common">Bagworm moth</name>
    <name type="synonym">Eumeta japonica</name>
    <dbReference type="NCBI Taxonomy" id="151549"/>
    <lineage>
        <taxon>Eukaryota</taxon>
        <taxon>Metazoa</taxon>
        <taxon>Ecdysozoa</taxon>
        <taxon>Arthropoda</taxon>
        <taxon>Hexapoda</taxon>
        <taxon>Insecta</taxon>
        <taxon>Pterygota</taxon>
        <taxon>Neoptera</taxon>
        <taxon>Endopterygota</taxon>
        <taxon>Lepidoptera</taxon>
        <taxon>Glossata</taxon>
        <taxon>Ditrysia</taxon>
        <taxon>Tineoidea</taxon>
        <taxon>Psychidae</taxon>
        <taxon>Oiketicinae</taxon>
        <taxon>Eumeta</taxon>
    </lineage>
</organism>
<comment type="caution">
    <text evidence="2">The sequence shown here is derived from an EMBL/GenBank/DDBJ whole genome shotgun (WGS) entry which is preliminary data.</text>
</comment>
<dbReference type="InterPro" id="IPR059029">
    <property type="entry name" value="FAM13A_dom"/>
</dbReference>
<evidence type="ECO:0000313" key="2">
    <source>
        <dbReference type="EMBL" id="GBP96034.1"/>
    </source>
</evidence>
<accession>A0A4C2AA01</accession>
<sequence>MRALKSVHPIIRAPPAEGVGTSSESVAGLPIRTRLTTSPRGFRRLGEQLNPIEGRIAIGIAAQLTIRTSLFSVHACKSRTESLLVLRRSIKEYEVFELENNRKVTNEEKPRRDEERARYRALKARIKLLTALINKQKAV</sequence>
<dbReference type="EMBL" id="BGZK01002724">
    <property type="protein sequence ID" value="GBP96034.1"/>
    <property type="molecule type" value="Genomic_DNA"/>
</dbReference>
<keyword evidence="3" id="KW-1185">Reference proteome</keyword>
<reference evidence="2 3" key="1">
    <citation type="journal article" date="2019" name="Commun. Biol.">
        <title>The bagworm genome reveals a unique fibroin gene that provides high tensile strength.</title>
        <authorList>
            <person name="Kono N."/>
            <person name="Nakamura H."/>
            <person name="Ohtoshi R."/>
            <person name="Tomita M."/>
            <person name="Numata K."/>
            <person name="Arakawa K."/>
        </authorList>
    </citation>
    <scope>NUCLEOTIDE SEQUENCE [LARGE SCALE GENOMIC DNA]</scope>
</reference>
<protein>
    <recommendedName>
        <fullName evidence="1">FAM13A-like domain-containing protein</fullName>
    </recommendedName>
</protein>